<reference evidence="1 2" key="1">
    <citation type="journal article" date="2019" name="Int. J. Syst. Evol. Microbiol.">
        <title>The Global Catalogue of Microorganisms (GCM) 10K type strain sequencing project: providing services to taxonomists for standard genome sequencing and annotation.</title>
        <authorList>
            <consortium name="The Broad Institute Genomics Platform"/>
            <consortium name="The Broad Institute Genome Sequencing Center for Infectious Disease"/>
            <person name="Wu L."/>
            <person name="Ma J."/>
        </authorList>
    </citation>
    <scope>NUCLEOTIDE SEQUENCE [LARGE SCALE GENOMIC DNA]</scope>
    <source>
        <strain evidence="1 2">JCM 17504</strain>
    </source>
</reference>
<evidence type="ECO:0008006" key="3">
    <source>
        <dbReference type="Google" id="ProtNLM"/>
    </source>
</evidence>
<dbReference type="PANTHER" id="PTHR43739:SF5">
    <property type="entry name" value="EXO-ALPHA-SIALIDASE"/>
    <property type="match status" value="1"/>
</dbReference>
<evidence type="ECO:0000313" key="1">
    <source>
        <dbReference type="EMBL" id="GAA5060538.1"/>
    </source>
</evidence>
<dbReference type="InterPro" id="IPR052025">
    <property type="entry name" value="Xyloglucanase_GH74"/>
</dbReference>
<dbReference type="PANTHER" id="PTHR43739">
    <property type="entry name" value="XYLOGLUCANASE (EUROFUNG)"/>
    <property type="match status" value="1"/>
</dbReference>
<organism evidence="1 2">
    <name type="scientific">Haladaptatus pallidirubidus</name>
    <dbReference type="NCBI Taxonomy" id="1008152"/>
    <lineage>
        <taxon>Archaea</taxon>
        <taxon>Methanobacteriati</taxon>
        <taxon>Methanobacteriota</taxon>
        <taxon>Stenosarchaea group</taxon>
        <taxon>Halobacteria</taxon>
        <taxon>Halobacteriales</taxon>
        <taxon>Haladaptataceae</taxon>
        <taxon>Haladaptatus</taxon>
    </lineage>
</organism>
<comment type="caution">
    <text evidence="1">The sequence shown here is derived from an EMBL/GenBank/DDBJ whole genome shotgun (WGS) entry which is preliminary data.</text>
</comment>
<dbReference type="InterPro" id="IPR015943">
    <property type="entry name" value="WD40/YVTN_repeat-like_dom_sf"/>
</dbReference>
<dbReference type="GO" id="GO:0010411">
    <property type="term" value="P:xyloglucan metabolic process"/>
    <property type="evidence" value="ECO:0007669"/>
    <property type="project" value="TreeGrafter"/>
</dbReference>
<dbReference type="Proteomes" id="UP001501729">
    <property type="component" value="Unassembled WGS sequence"/>
</dbReference>
<dbReference type="Gene3D" id="2.130.10.10">
    <property type="entry name" value="YVTN repeat-like/Quinoprotein amine dehydrogenase"/>
    <property type="match status" value="1"/>
</dbReference>
<gene>
    <name evidence="1" type="ORF">GCM10025751_45760</name>
</gene>
<protein>
    <recommendedName>
        <fullName evidence="3">Sortilin N-terminal domain-containing protein</fullName>
    </recommendedName>
</protein>
<dbReference type="AlphaFoldDB" id="A0AAV3UNJ6"/>
<proteinExistence type="predicted"/>
<dbReference type="EMBL" id="BAABKX010000019">
    <property type="protein sequence ID" value="GAA5060538.1"/>
    <property type="molecule type" value="Genomic_DNA"/>
</dbReference>
<dbReference type="SUPFAM" id="SSF110296">
    <property type="entry name" value="Oligoxyloglucan reducing end-specific cellobiohydrolase"/>
    <property type="match status" value="1"/>
</dbReference>
<sequence length="287" mass="31538">MNPKSGSIPCYSSQNLICELCSVDGKHWEDLDVPQEKVYAVGAKPSSGRLYAGTRPAHIYVTESIETSETTSPEWSELDKFQELPSRNKWRLPRHDNLAQVRDIHRDPTDPNRIIAGVEVGGVHVSNDGGRIWIERTDGVDEHIHELHVAGPEEYVAATGHGLYRTNDAGRTWMRLDKDVPQSYFRSVFSIGEDTYASGALSNSSTWDDDDASPVLFACRDGSIEPISIPNPDETVTGMTSVDGSLLVATHQGNLFTKKPGSWDNVGKFSVPGSLTGRYTPITSYCG</sequence>
<keyword evidence="2" id="KW-1185">Reference proteome</keyword>
<evidence type="ECO:0000313" key="2">
    <source>
        <dbReference type="Proteomes" id="UP001501729"/>
    </source>
</evidence>
<accession>A0AAV3UNJ6</accession>
<name>A0AAV3UNJ6_9EURY</name>